<evidence type="ECO:0000256" key="6">
    <source>
        <dbReference type="ARBA" id="ARBA00047473"/>
    </source>
</evidence>
<comment type="caution">
    <text evidence="10">The sequence shown here is derived from an EMBL/GenBank/DDBJ whole genome shotgun (WGS) entry which is preliminary data.</text>
</comment>
<keyword evidence="5 7" id="KW-0520">NAD</keyword>
<dbReference type="Pfam" id="PF03721">
    <property type="entry name" value="UDPG_MGDP_dh_N"/>
    <property type="match status" value="1"/>
</dbReference>
<keyword evidence="4 7" id="KW-0560">Oxidoreductase</keyword>
<organism evidence="10 11">
    <name type="scientific">Kibdelosporangium philippinense</name>
    <dbReference type="NCBI Taxonomy" id="211113"/>
    <lineage>
        <taxon>Bacteria</taxon>
        <taxon>Bacillati</taxon>
        <taxon>Actinomycetota</taxon>
        <taxon>Actinomycetes</taxon>
        <taxon>Pseudonocardiales</taxon>
        <taxon>Pseudonocardiaceae</taxon>
        <taxon>Kibdelosporangium</taxon>
    </lineage>
</organism>
<dbReference type="PIRSF" id="PIRSF500134">
    <property type="entry name" value="UDPglc_DH_bac"/>
    <property type="match status" value="1"/>
</dbReference>
<dbReference type="SUPFAM" id="SSF48179">
    <property type="entry name" value="6-phosphogluconate dehydrogenase C-terminal domain-like"/>
    <property type="match status" value="1"/>
</dbReference>
<dbReference type="InterPro" id="IPR008927">
    <property type="entry name" value="6-PGluconate_DH-like_C_sf"/>
</dbReference>
<proteinExistence type="inferred from homology"/>
<dbReference type="RefSeq" id="WP_233735020.1">
    <property type="nucleotide sequence ID" value="NZ_JAJVCN010000005.1"/>
</dbReference>
<dbReference type="InterPro" id="IPR017476">
    <property type="entry name" value="UDP-Glc/GDP-Man"/>
</dbReference>
<dbReference type="InterPro" id="IPR014026">
    <property type="entry name" value="UDP-Glc/GDP-Man_DH_dimer"/>
</dbReference>
<comment type="catalytic activity">
    <reaction evidence="6 7">
        <text>UDP-alpha-D-glucose + 2 NAD(+) + H2O = UDP-alpha-D-glucuronate + 2 NADH + 3 H(+)</text>
        <dbReference type="Rhea" id="RHEA:23596"/>
        <dbReference type="ChEBI" id="CHEBI:15377"/>
        <dbReference type="ChEBI" id="CHEBI:15378"/>
        <dbReference type="ChEBI" id="CHEBI:57540"/>
        <dbReference type="ChEBI" id="CHEBI:57945"/>
        <dbReference type="ChEBI" id="CHEBI:58052"/>
        <dbReference type="ChEBI" id="CHEBI:58885"/>
        <dbReference type="EC" id="1.1.1.22"/>
    </reaction>
</comment>
<evidence type="ECO:0000256" key="1">
    <source>
        <dbReference type="ARBA" id="ARBA00004701"/>
    </source>
</evidence>
<evidence type="ECO:0000256" key="7">
    <source>
        <dbReference type="PIRNR" id="PIRNR000124"/>
    </source>
</evidence>
<feature type="domain" description="UDP-glucose/GDP-mannose dehydrogenase C-terminal" evidence="9">
    <location>
        <begin position="331"/>
        <end position="436"/>
    </location>
</feature>
<feature type="region of interest" description="Disordered" evidence="8">
    <location>
        <begin position="450"/>
        <end position="479"/>
    </location>
</feature>
<dbReference type="EC" id="1.1.1.22" evidence="3 7"/>
<dbReference type="Pfam" id="PF03720">
    <property type="entry name" value="UDPG_MGDP_dh_C"/>
    <property type="match status" value="1"/>
</dbReference>
<protein>
    <recommendedName>
        <fullName evidence="3 7">UDP-glucose 6-dehydrogenase</fullName>
        <ecNumber evidence="3 7">1.1.1.22</ecNumber>
    </recommendedName>
</protein>
<dbReference type="PIRSF" id="PIRSF000124">
    <property type="entry name" value="UDPglc_GDPman_dh"/>
    <property type="match status" value="1"/>
</dbReference>
<dbReference type="InterPro" id="IPR028357">
    <property type="entry name" value="UDPglc_DH_bac"/>
</dbReference>
<dbReference type="EMBL" id="JAJVCN010000005">
    <property type="protein sequence ID" value="MCE7011783.1"/>
    <property type="molecule type" value="Genomic_DNA"/>
</dbReference>
<dbReference type="SMART" id="SM00984">
    <property type="entry name" value="UDPG_MGDP_dh_C"/>
    <property type="match status" value="1"/>
</dbReference>
<evidence type="ECO:0000256" key="4">
    <source>
        <dbReference type="ARBA" id="ARBA00023002"/>
    </source>
</evidence>
<evidence type="ECO:0000256" key="3">
    <source>
        <dbReference type="ARBA" id="ARBA00012954"/>
    </source>
</evidence>
<dbReference type="InterPro" id="IPR036220">
    <property type="entry name" value="UDP-Glc/GDP-Man_DH_C_sf"/>
</dbReference>
<dbReference type="SUPFAM" id="SSF52413">
    <property type="entry name" value="UDP-glucose/GDP-mannose dehydrogenase C-terminal domain"/>
    <property type="match status" value="1"/>
</dbReference>
<gene>
    <name evidence="10" type="ORF">LWC34_54565</name>
</gene>
<name>A0ABS8ZVQ3_9PSEU</name>
<evidence type="ECO:0000256" key="5">
    <source>
        <dbReference type="ARBA" id="ARBA00023027"/>
    </source>
</evidence>
<feature type="compositionally biased region" description="Basic and acidic residues" evidence="8">
    <location>
        <begin position="469"/>
        <end position="479"/>
    </location>
</feature>
<dbReference type="InterPro" id="IPR036291">
    <property type="entry name" value="NAD(P)-bd_dom_sf"/>
</dbReference>
<dbReference type="NCBIfam" id="TIGR03026">
    <property type="entry name" value="NDP-sugDHase"/>
    <property type="match status" value="1"/>
</dbReference>
<dbReference type="Gene3D" id="3.40.50.720">
    <property type="entry name" value="NAD(P)-binding Rossmann-like Domain"/>
    <property type="match status" value="2"/>
</dbReference>
<evidence type="ECO:0000313" key="10">
    <source>
        <dbReference type="EMBL" id="MCE7011783.1"/>
    </source>
</evidence>
<dbReference type="Pfam" id="PF00984">
    <property type="entry name" value="UDPG_MGDP_dh"/>
    <property type="match status" value="1"/>
</dbReference>
<evidence type="ECO:0000259" key="9">
    <source>
        <dbReference type="SMART" id="SM00984"/>
    </source>
</evidence>
<dbReference type="SUPFAM" id="SSF51735">
    <property type="entry name" value="NAD(P)-binding Rossmann-fold domains"/>
    <property type="match status" value="1"/>
</dbReference>
<dbReference type="InterPro" id="IPR001732">
    <property type="entry name" value="UDP-Glc/GDP-Man_DH_N"/>
</dbReference>
<comment type="similarity">
    <text evidence="2 7">Belongs to the UDP-glucose/GDP-mannose dehydrogenase family.</text>
</comment>
<accession>A0ABS8ZVQ3</accession>
<evidence type="ECO:0000256" key="8">
    <source>
        <dbReference type="SAM" id="MobiDB-lite"/>
    </source>
</evidence>
<sequence>MTSPHCTDHDEDGDQERDQRIAVVGAGYVGLTTSACLASLGHRVVCGDIDEDKVEQLRAGDVRILEPGLAELVRAGLESGRLEFVVGAKAAIAHPGHIPDVVLVCVPTPMSASGAADLAAVETTVAVVREALPDGCALAIKSTVPVGTAARVHSMLGRDDVAVVSNPEFLREGSAVEDFLHPDRIVIGSDDHAAAERVASLYARLNVPLVLTDSVSAEMAKYAANCFLAMKLSYVNSVAEVCERVGADIDAVVESMGLDPRIGQTFLRPGPGWGGPCLPKDVHSFRRSASDLGVDLPLMDAAVAVNARQQHRVVDKVRHAVGGDLAGIRVGLLGLSFKPGTADVRESPALAVAGLLADEGAELTAFDPAVSNTPQQLPELVFSRVTLVDDPYHVAKGAAALVLLTEWPQFQTLNWQRIASLLERHVVIDTRNHLTPETLRGAGITYVGTGKDADPSHSPPSYIARPSQRIKECDDDRRQ</sequence>
<comment type="pathway">
    <text evidence="1">Nucleotide-sugar biosynthesis; UDP-alpha-D-glucuronate biosynthesis; UDP-alpha-D-glucuronate from UDP-alpha-D-glucose: step 1/1.</text>
</comment>
<dbReference type="PANTHER" id="PTHR43750">
    <property type="entry name" value="UDP-GLUCOSE 6-DEHYDROGENASE TUAD"/>
    <property type="match status" value="1"/>
</dbReference>
<dbReference type="Proteomes" id="UP001521150">
    <property type="component" value="Unassembled WGS sequence"/>
</dbReference>
<evidence type="ECO:0000256" key="2">
    <source>
        <dbReference type="ARBA" id="ARBA00006601"/>
    </source>
</evidence>
<dbReference type="InterPro" id="IPR014027">
    <property type="entry name" value="UDP-Glc/GDP-Man_DH_C"/>
</dbReference>
<evidence type="ECO:0000313" key="11">
    <source>
        <dbReference type="Proteomes" id="UP001521150"/>
    </source>
</evidence>
<dbReference type="PANTHER" id="PTHR43750:SF3">
    <property type="entry name" value="UDP-GLUCOSE 6-DEHYDROGENASE TUAD"/>
    <property type="match status" value="1"/>
</dbReference>
<dbReference type="Gene3D" id="1.20.5.100">
    <property type="entry name" value="Cytochrome c1, transmembrane anchor, C-terminal"/>
    <property type="match status" value="1"/>
</dbReference>
<keyword evidence="11" id="KW-1185">Reference proteome</keyword>
<reference evidence="10 11" key="1">
    <citation type="submission" date="2021-12" db="EMBL/GenBank/DDBJ databases">
        <title>Genome sequence of Kibdelosporangium philippinense ATCC 49844.</title>
        <authorList>
            <person name="Fedorov E.A."/>
            <person name="Omeragic M."/>
            <person name="Shalygina K.F."/>
            <person name="Maclea K.S."/>
        </authorList>
    </citation>
    <scope>NUCLEOTIDE SEQUENCE [LARGE SCALE GENOMIC DNA]</scope>
    <source>
        <strain evidence="10 11">ATCC 49844</strain>
    </source>
</reference>